<dbReference type="SUPFAM" id="SSF57997">
    <property type="entry name" value="Tropomyosin"/>
    <property type="match status" value="1"/>
</dbReference>
<feature type="coiled-coil region" evidence="2">
    <location>
        <begin position="475"/>
        <end position="520"/>
    </location>
</feature>
<keyword evidence="1 2" id="KW-0175">Coiled coil</keyword>
<keyword evidence="4" id="KW-1185">Reference proteome</keyword>
<comment type="caution">
    <text evidence="3">The sequence shown here is derived from an EMBL/GenBank/DDBJ whole genome shotgun (WGS) entry which is preliminary data.</text>
</comment>
<dbReference type="AlphaFoldDB" id="A0A1D1W1T1"/>
<dbReference type="Gene3D" id="1.10.287.1490">
    <property type="match status" value="1"/>
</dbReference>
<evidence type="ECO:0008006" key="5">
    <source>
        <dbReference type="Google" id="ProtNLM"/>
    </source>
</evidence>
<accession>A0A1D1W1T1</accession>
<dbReference type="PANTHER" id="PTHR32123">
    <property type="entry name" value="BICD FAMILY-LIKE CARGO ADAPTER"/>
    <property type="match status" value="1"/>
</dbReference>
<dbReference type="EMBL" id="BDGG01000012">
    <property type="protein sequence ID" value="GAV05304.1"/>
    <property type="molecule type" value="Genomic_DNA"/>
</dbReference>
<dbReference type="Proteomes" id="UP000186922">
    <property type="component" value="Unassembled WGS sequence"/>
</dbReference>
<feature type="coiled-coil region" evidence="2">
    <location>
        <begin position="554"/>
        <end position="588"/>
    </location>
</feature>
<dbReference type="STRING" id="947166.A0A1D1W1T1"/>
<name>A0A1D1W1T1_RAMVA</name>
<evidence type="ECO:0000313" key="3">
    <source>
        <dbReference type="EMBL" id="GAV05304.1"/>
    </source>
</evidence>
<feature type="coiled-coil region" evidence="2">
    <location>
        <begin position="423"/>
        <end position="450"/>
    </location>
</feature>
<dbReference type="InterPro" id="IPR051149">
    <property type="entry name" value="Spindly/BICDR_Dynein_Adapter"/>
</dbReference>
<dbReference type="PANTHER" id="PTHR32123:SF13">
    <property type="entry name" value="BICAUDAL D-RELATED PROTEIN HOMOLOG"/>
    <property type="match status" value="1"/>
</dbReference>
<proteinExistence type="predicted"/>
<organism evidence="3 4">
    <name type="scientific">Ramazzottius varieornatus</name>
    <name type="common">Water bear</name>
    <name type="synonym">Tardigrade</name>
    <dbReference type="NCBI Taxonomy" id="947166"/>
    <lineage>
        <taxon>Eukaryota</taxon>
        <taxon>Metazoa</taxon>
        <taxon>Ecdysozoa</taxon>
        <taxon>Tardigrada</taxon>
        <taxon>Eutardigrada</taxon>
        <taxon>Parachela</taxon>
        <taxon>Hypsibioidea</taxon>
        <taxon>Ramazzottiidae</taxon>
        <taxon>Ramazzottius</taxon>
    </lineage>
</organism>
<evidence type="ECO:0000313" key="4">
    <source>
        <dbReference type="Proteomes" id="UP000186922"/>
    </source>
</evidence>
<sequence length="596" mass="68795">MSCDTASNALDRSEREFSSDFGYSSLSDFSRGIDLDDYLEELEKRMAAETDHDGDSSQGSLRNTPDLLTQLQQKERDLMLAAELGKALLERNEELTKRQEILTKDYSARIEELEYERHTLKRRLDAIEGEYDSRLAELQNDLTHVQKELQHKESLFHGVEDDRTRLVTELSEQNQRLTAQLREAQEIEAQLGSEAEKLREQFNARKGTVTDHARQLELLKAEINVLADKKNDLEKRVHNLTNERNSLVHSLEDANEQICALEKQLRDQEYRIVLQDRDLIELRHSNSRLEEQVDELHSLSTSGSSPSHGTSLLNELEAAQSVVSGSEYLGDHFAKSTGNGSCIDDDDSPASITHEIAHDYKLTQDLMNTYEQLQKVCTSLLSQQNGDGVTESEAEKVRPMIEELKLFIQDISRRQAESEFAAKAELKALLRDLDAEREKSKALQEQLSTQHNITRSREDTIENLTSELSLRDTELIALRAENARLKQEQAQQEINQDEVVRRAREDRDQAIARQNTLELELTRHKTDFRSLSAQLMDAIQQKIELSQQLEAWQVDMQSMLNDQLKERLHQEEQKRRKYKEDMAEQKLKAKKFALWR</sequence>
<protein>
    <recommendedName>
        <fullName evidence="5">Bicaudal D-related protein homolog</fullName>
    </recommendedName>
</protein>
<evidence type="ECO:0000256" key="2">
    <source>
        <dbReference type="SAM" id="Coils"/>
    </source>
</evidence>
<evidence type="ECO:0000256" key="1">
    <source>
        <dbReference type="ARBA" id="ARBA00023054"/>
    </source>
</evidence>
<dbReference type="OrthoDB" id="9451547at2759"/>
<feature type="coiled-coil region" evidence="2">
    <location>
        <begin position="103"/>
        <end position="299"/>
    </location>
</feature>
<reference evidence="3 4" key="1">
    <citation type="journal article" date="2016" name="Nat. Commun.">
        <title>Extremotolerant tardigrade genome and improved radiotolerance of human cultured cells by tardigrade-unique protein.</title>
        <authorList>
            <person name="Hashimoto T."/>
            <person name="Horikawa D.D."/>
            <person name="Saito Y."/>
            <person name="Kuwahara H."/>
            <person name="Kozuka-Hata H."/>
            <person name="Shin-I T."/>
            <person name="Minakuchi Y."/>
            <person name="Ohishi K."/>
            <person name="Motoyama A."/>
            <person name="Aizu T."/>
            <person name="Enomoto A."/>
            <person name="Kondo K."/>
            <person name="Tanaka S."/>
            <person name="Hara Y."/>
            <person name="Koshikawa S."/>
            <person name="Sagara H."/>
            <person name="Miura T."/>
            <person name="Yokobori S."/>
            <person name="Miyagawa K."/>
            <person name="Suzuki Y."/>
            <person name="Kubo T."/>
            <person name="Oyama M."/>
            <person name="Kohara Y."/>
            <person name="Fujiyama A."/>
            <person name="Arakawa K."/>
            <person name="Katayama T."/>
            <person name="Toyoda A."/>
            <person name="Kunieda T."/>
        </authorList>
    </citation>
    <scope>NUCLEOTIDE SEQUENCE [LARGE SCALE GENOMIC DNA]</scope>
    <source>
        <strain evidence="3 4">YOKOZUNA-1</strain>
    </source>
</reference>
<gene>
    <name evidence="3" type="primary">RvY_15458-1</name>
    <name evidence="3" type="synonym">RvY_15458.1</name>
    <name evidence="3" type="ORF">RvY_15458</name>
</gene>